<dbReference type="Pfam" id="PF00749">
    <property type="entry name" value="tRNA-synt_1c"/>
    <property type="match status" value="1"/>
</dbReference>
<keyword evidence="4 10" id="KW-0963">Cytoplasm</keyword>
<evidence type="ECO:0000313" key="14">
    <source>
        <dbReference type="Proteomes" id="UP000271125"/>
    </source>
</evidence>
<dbReference type="InterPro" id="IPR000924">
    <property type="entry name" value="Glu/Gln-tRNA-synth"/>
</dbReference>
<dbReference type="InterPro" id="IPR049940">
    <property type="entry name" value="GluQ/Sye"/>
</dbReference>
<dbReference type="Proteomes" id="UP000271125">
    <property type="component" value="Unassembled WGS sequence"/>
</dbReference>
<dbReference type="InterPro" id="IPR008925">
    <property type="entry name" value="aa_tRNA-synth_I_cd-bd_sf"/>
</dbReference>
<evidence type="ECO:0000313" key="13">
    <source>
        <dbReference type="EMBL" id="RKX70142.1"/>
    </source>
</evidence>
<dbReference type="GO" id="GO:0005524">
    <property type="term" value="F:ATP binding"/>
    <property type="evidence" value="ECO:0007669"/>
    <property type="project" value="UniProtKB-UniRule"/>
</dbReference>
<dbReference type="InterPro" id="IPR020751">
    <property type="entry name" value="aa-tRNA-synth_I_codon-bd_sub2"/>
</dbReference>
<dbReference type="EMBL" id="QNBD01000150">
    <property type="protein sequence ID" value="RKX70142.1"/>
    <property type="molecule type" value="Genomic_DNA"/>
</dbReference>
<feature type="binding site" evidence="10">
    <location>
        <position position="245"/>
    </location>
    <ligand>
        <name>ATP</name>
        <dbReference type="ChEBI" id="CHEBI:30616"/>
    </ligand>
</feature>
<comment type="subcellular location">
    <subcellularLocation>
        <location evidence="1 10">Cytoplasm</location>
    </subcellularLocation>
</comment>
<dbReference type="Gene3D" id="1.10.10.350">
    <property type="match status" value="1"/>
</dbReference>
<dbReference type="Gene3D" id="3.40.50.620">
    <property type="entry name" value="HUPs"/>
    <property type="match status" value="1"/>
</dbReference>
<evidence type="ECO:0000256" key="3">
    <source>
        <dbReference type="ARBA" id="ARBA00011245"/>
    </source>
</evidence>
<comment type="caution">
    <text evidence="10">Lacks conserved residue(s) required for the propagation of feature annotation.</text>
</comment>
<evidence type="ECO:0000256" key="5">
    <source>
        <dbReference type="ARBA" id="ARBA00022598"/>
    </source>
</evidence>
<dbReference type="InterPro" id="IPR004527">
    <property type="entry name" value="Glu-tRNA-ligase_bac/mito"/>
</dbReference>
<dbReference type="GO" id="GO:0006424">
    <property type="term" value="P:glutamyl-tRNA aminoacylation"/>
    <property type="evidence" value="ECO:0007669"/>
    <property type="project" value="UniProtKB-UniRule"/>
</dbReference>
<organism evidence="13 14">
    <name type="scientific">candidate division TA06 bacterium</name>
    <dbReference type="NCBI Taxonomy" id="2250710"/>
    <lineage>
        <taxon>Bacteria</taxon>
        <taxon>Bacteria division TA06</taxon>
    </lineage>
</organism>
<comment type="function">
    <text evidence="10">Catalyzes the attachment of glutamate to tRNA(Glu) in a two-step reaction: glutamate is first activated by ATP to form Glu-AMP and then transferred to the acceptor end of tRNA(Glu).</text>
</comment>
<feature type="short sequence motif" description="'HIGH' region" evidence="10">
    <location>
        <begin position="10"/>
        <end position="20"/>
    </location>
</feature>
<evidence type="ECO:0000256" key="4">
    <source>
        <dbReference type="ARBA" id="ARBA00022490"/>
    </source>
</evidence>
<evidence type="ECO:0000259" key="11">
    <source>
        <dbReference type="Pfam" id="PF00749"/>
    </source>
</evidence>
<evidence type="ECO:0000256" key="6">
    <source>
        <dbReference type="ARBA" id="ARBA00022741"/>
    </source>
</evidence>
<dbReference type="EC" id="6.1.1.17" evidence="10"/>
<comment type="subunit">
    <text evidence="3 10">Monomer.</text>
</comment>
<dbReference type="GO" id="GO:0000049">
    <property type="term" value="F:tRNA binding"/>
    <property type="evidence" value="ECO:0007669"/>
    <property type="project" value="InterPro"/>
</dbReference>
<accession>A0A660SHW7</accession>
<dbReference type="HAMAP" id="MF_00022">
    <property type="entry name" value="Glu_tRNA_synth_type1"/>
    <property type="match status" value="1"/>
</dbReference>
<dbReference type="InterPro" id="IPR020752">
    <property type="entry name" value="Glu-tRNA-synth_I_codon-bd_sub1"/>
</dbReference>
<comment type="catalytic activity">
    <reaction evidence="10">
        <text>tRNA(Glu) + L-glutamate + ATP = L-glutamyl-tRNA(Glu) + AMP + diphosphate</text>
        <dbReference type="Rhea" id="RHEA:23540"/>
        <dbReference type="Rhea" id="RHEA-COMP:9663"/>
        <dbReference type="Rhea" id="RHEA-COMP:9680"/>
        <dbReference type="ChEBI" id="CHEBI:29985"/>
        <dbReference type="ChEBI" id="CHEBI:30616"/>
        <dbReference type="ChEBI" id="CHEBI:33019"/>
        <dbReference type="ChEBI" id="CHEBI:78442"/>
        <dbReference type="ChEBI" id="CHEBI:78520"/>
        <dbReference type="ChEBI" id="CHEBI:456215"/>
        <dbReference type="EC" id="6.1.1.17"/>
    </reaction>
</comment>
<keyword evidence="6 10" id="KW-0547">Nucleotide-binding</keyword>
<dbReference type="SUPFAM" id="SSF48163">
    <property type="entry name" value="An anticodon-binding domain of class I aminoacyl-tRNA synthetases"/>
    <property type="match status" value="1"/>
</dbReference>
<dbReference type="InterPro" id="IPR020058">
    <property type="entry name" value="Glu/Gln-tRNA-synth_Ib_cat-dom"/>
</dbReference>
<dbReference type="GO" id="GO:0004818">
    <property type="term" value="F:glutamate-tRNA ligase activity"/>
    <property type="evidence" value="ECO:0007669"/>
    <property type="project" value="UniProtKB-UniRule"/>
</dbReference>
<dbReference type="InterPro" id="IPR045462">
    <property type="entry name" value="aa-tRNA-synth_I_cd-bd"/>
</dbReference>
<evidence type="ECO:0000256" key="7">
    <source>
        <dbReference type="ARBA" id="ARBA00022840"/>
    </source>
</evidence>
<comment type="similarity">
    <text evidence="2 10">Belongs to the class-I aminoacyl-tRNA synthetase family. Glutamate--tRNA ligase type 1 subfamily.</text>
</comment>
<dbReference type="Pfam" id="PF19269">
    <property type="entry name" value="Anticodon_2"/>
    <property type="match status" value="1"/>
</dbReference>
<dbReference type="GO" id="GO:0008270">
    <property type="term" value="F:zinc ion binding"/>
    <property type="evidence" value="ECO:0007669"/>
    <property type="project" value="InterPro"/>
</dbReference>
<dbReference type="InterPro" id="IPR014729">
    <property type="entry name" value="Rossmann-like_a/b/a_fold"/>
</dbReference>
<comment type="caution">
    <text evidence="13">The sequence shown here is derived from an EMBL/GenBank/DDBJ whole genome shotgun (WGS) entry which is preliminary data.</text>
</comment>
<dbReference type="PROSITE" id="PS00178">
    <property type="entry name" value="AA_TRNA_LIGASE_I"/>
    <property type="match status" value="1"/>
</dbReference>
<evidence type="ECO:0000259" key="12">
    <source>
        <dbReference type="Pfam" id="PF19269"/>
    </source>
</evidence>
<dbReference type="InterPro" id="IPR001412">
    <property type="entry name" value="aa-tRNA-synth_I_CS"/>
</dbReference>
<evidence type="ECO:0000256" key="8">
    <source>
        <dbReference type="ARBA" id="ARBA00022917"/>
    </source>
</evidence>
<evidence type="ECO:0000256" key="10">
    <source>
        <dbReference type="HAMAP-Rule" id="MF_00022"/>
    </source>
</evidence>
<dbReference type="InterPro" id="IPR033910">
    <property type="entry name" value="GluRS_core"/>
</dbReference>
<feature type="short sequence motif" description="'KMSKS' region" evidence="10">
    <location>
        <begin position="242"/>
        <end position="246"/>
    </location>
</feature>
<dbReference type="NCBIfam" id="TIGR00464">
    <property type="entry name" value="gltX_bact"/>
    <property type="match status" value="1"/>
</dbReference>
<proteinExistence type="inferred from homology"/>
<evidence type="ECO:0000256" key="1">
    <source>
        <dbReference type="ARBA" id="ARBA00004496"/>
    </source>
</evidence>
<dbReference type="Gene3D" id="1.10.8.70">
    <property type="entry name" value="Glutamate-tRNA synthetase, class I, anticodon-binding domain 1"/>
    <property type="match status" value="1"/>
</dbReference>
<protein>
    <recommendedName>
        <fullName evidence="10">Glutamate--tRNA ligase</fullName>
        <ecNumber evidence="10">6.1.1.17</ecNumber>
    </recommendedName>
    <alternativeName>
        <fullName evidence="10">Glutamyl-tRNA synthetase</fullName>
        <shortName evidence="10">GluRS</shortName>
    </alternativeName>
</protein>
<dbReference type="CDD" id="cd00808">
    <property type="entry name" value="GluRS_core"/>
    <property type="match status" value="1"/>
</dbReference>
<keyword evidence="8 10" id="KW-0648">Protein biosynthesis</keyword>
<feature type="domain" description="Aminoacyl-tRNA synthetase class I anticodon-binding" evidence="12">
    <location>
        <begin position="325"/>
        <end position="470"/>
    </location>
</feature>
<dbReference type="FunFam" id="3.40.50.620:FF:000007">
    <property type="entry name" value="Glutamate--tRNA ligase"/>
    <property type="match status" value="1"/>
</dbReference>
<evidence type="ECO:0000256" key="9">
    <source>
        <dbReference type="ARBA" id="ARBA00023146"/>
    </source>
</evidence>
<dbReference type="GO" id="GO:0005829">
    <property type="term" value="C:cytosol"/>
    <property type="evidence" value="ECO:0007669"/>
    <property type="project" value="TreeGrafter"/>
</dbReference>
<dbReference type="PRINTS" id="PR00987">
    <property type="entry name" value="TRNASYNTHGLU"/>
</dbReference>
<feature type="domain" description="Glutamyl/glutaminyl-tRNA synthetase class Ib catalytic" evidence="11">
    <location>
        <begin position="3"/>
        <end position="311"/>
    </location>
</feature>
<keyword evidence="5 10" id="KW-0436">Ligase</keyword>
<dbReference type="SUPFAM" id="SSF52374">
    <property type="entry name" value="Nucleotidylyl transferase"/>
    <property type="match status" value="1"/>
</dbReference>
<dbReference type="AlphaFoldDB" id="A0A660SHW7"/>
<dbReference type="PANTHER" id="PTHR43311:SF2">
    <property type="entry name" value="GLUTAMATE--TRNA LIGASE, MITOCHONDRIAL-RELATED"/>
    <property type="match status" value="1"/>
</dbReference>
<dbReference type="PANTHER" id="PTHR43311">
    <property type="entry name" value="GLUTAMATE--TRNA LIGASE"/>
    <property type="match status" value="1"/>
</dbReference>
<name>A0A660SHW7_UNCT6</name>
<sequence length="478" mass="56183">MNEIRVRIAPSPTGYLHVGTAHTALYNWFFARKNGGKFILRIEDTDIERSTKDMVDIIIESLKWLGIDWDEGPYFQSERYDQYREAANILEKKGYLYRCYCNKEEIEKRRDKIISEGKAWKYDRHCLNLTEEQRERYEREGRPFALRFKVPDGITIFSDGLHSEIKRDNSEIEDFVVVRSNGHPTYNFAVVIDDSSMHISHIMRGEDHISNTPKQILIYKALDLDVPKFIHLPLILGEDRSKLSKRKGTVAVTDYRDMGYLPDAFVNFLALLGWSPAGEKEILSREELIDHFSIEALSKKSAIFDKKKLLWINAEYIKHMDAKDLYKYIKPLWEKANFDLSLFDHKTLMRVIDLIKERARLLTDFVDSGYYFFREFDNYDEKGVKKHFLNDYSVNYLTMLLGEIDKLDKYSPDVIENIYRKIVEERNISAGKLIHPTRLALTGKTVGPSLFHLMEFVGKNRTLDRIRKAIDFINRENN</sequence>
<evidence type="ECO:0000256" key="2">
    <source>
        <dbReference type="ARBA" id="ARBA00007894"/>
    </source>
</evidence>
<reference evidence="13 14" key="1">
    <citation type="submission" date="2018-06" db="EMBL/GenBank/DDBJ databases">
        <title>Extensive metabolic versatility and redundancy in microbially diverse, dynamic hydrothermal sediments.</title>
        <authorList>
            <person name="Dombrowski N."/>
            <person name="Teske A."/>
            <person name="Baker B.J."/>
        </authorList>
    </citation>
    <scope>NUCLEOTIDE SEQUENCE [LARGE SCALE GENOMIC DNA]</scope>
    <source>
        <strain evidence="13">B10_G13</strain>
    </source>
</reference>
<keyword evidence="7 10" id="KW-0067">ATP-binding</keyword>
<keyword evidence="9 10" id="KW-0030">Aminoacyl-tRNA synthetase</keyword>
<gene>
    <name evidence="10" type="primary">gltX</name>
    <name evidence="13" type="ORF">DRP43_03680</name>
</gene>